<comment type="caution">
    <text evidence="3">The sequence shown here is derived from an EMBL/GenBank/DDBJ whole genome shotgun (WGS) entry which is preliminary data.</text>
</comment>
<evidence type="ECO:0000313" key="4">
    <source>
        <dbReference type="Proteomes" id="UP001500967"/>
    </source>
</evidence>
<sequence>MLDDVMGALERVLPRLAAATGTPGVAVAVATSTELRTAATGFADLRSATPMTARTRAPGGSLTKPVTGLAFLQLVEEGMVELDTPIDQVLPPGLRGADPAPVTAAMLASHQGGYYSDIVTATAPSSPAEGILDYVRRRHRAGTAAEYDGTLPLTTTPGSYSYSSFGIGVLGGAVEHLTGEPYGARVQKQVFAAAGLTGTSVEDGTRNPWATGSRARAGDAATGYMAFGDWCVPSPPLRTSAYPGVGLHTTVADAGRLLQSLLRTARGTPGLIKPDTLEVMVAPRARRPSPGGARSYSGLTIEIADPALGEDHWWGHTAAFPWGFWWEARVWPHRDVAAVAVGNRWDMARFHNPATRSAPGLAVEWAGRWAATGVPARLPAHDGRPGWTGPRPTPESSRWMGILAGERTHGLMAVTDPLPPATLAAMADGARGLGDADPAGWDPDAFRLGIGQAQAVSPDPEALRALGGGLGPAAALWMLECGASSAEVTMPVDAFARPR</sequence>
<dbReference type="PANTHER" id="PTHR43283:SF18">
    <property type="match status" value="1"/>
</dbReference>
<protein>
    <submittedName>
        <fullName evidence="3">Serine hydrolase domain-containing protein</fullName>
    </submittedName>
</protein>
<name>A0ABN0V025_9ACTN</name>
<evidence type="ECO:0000259" key="2">
    <source>
        <dbReference type="Pfam" id="PF00144"/>
    </source>
</evidence>
<keyword evidence="3" id="KW-0378">Hydrolase</keyword>
<dbReference type="InterPro" id="IPR050789">
    <property type="entry name" value="Diverse_Enzym_Activities"/>
</dbReference>
<evidence type="ECO:0000313" key="3">
    <source>
        <dbReference type="EMBL" id="GAA0268271.1"/>
    </source>
</evidence>
<dbReference type="Proteomes" id="UP001500967">
    <property type="component" value="Unassembled WGS sequence"/>
</dbReference>
<organism evidence="3 4">
    <name type="scientific">Cryptosporangium japonicum</name>
    <dbReference type="NCBI Taxonomy" id="80872"/>
    <lineage>
        <taxon>Bacteria</taxon>
        <taxon>Bacillati</taxon>
        <taxon>Actinomycetota</taxon>
        <taxon>Actinomycetes</taxon>
        <taxon>Cryptosporangiales</taxon>
        <taxon>Cryptosporangiaceae</taxon>
        <taxon>Cryptosporangium</taxon>
    </lineage>
</organism>
<feature type="domain" description="Beta-lactamase-related" evidence="2">
    <location>
        <begin position="10"/>
        <end position="351"/>
    </location>
</feature>
<feature type="region of interest" description="Disordered" evidence="1">
    <location>
        <begin position="376"/>
        <end position="397"/>
    </location>
</feature>
<proteinExistence type="predicted"/>
<dbReference type="GO" id="GO:0016787">
    <property type="term" value="F:hydrolase activity"/>
    <property type="evidence" value="ECO:0007669"/>
    <property type="project" value="UniProtKB-KW"/>
</dbReference>
<dbReference type="InterPro" id="IPR001466">
    <property type="entry name" value="Beta-lactam-related"/>
</dbReference>
<reference evidence="3 4" key="1">
    <citation type="journal article" date="2019" name="Int. J. Syst. Evol. Microbiol.">
        <title>The Global Catalogue of Microorganisms (GCM) 10K type strain sequencing project: providing services to taxonomists for standard genome sequencing and annotation.</title>
        <authorList>
            <consortium name="The Broad Institute Genomics Platform"/>
            <consortium name="The Broad Institute Genome Sequencing Center for Infectious Disease"/>
            <person name="Wu L."/>
            <person name="Ma J."/>
        </authorList>
    </citation>
    <scope>NUCLEOTIDE SEQUENCE [LARGE SCALE GENOMIC DNA]</scope>
    <source>
        <strain evidence="3 4">JCM 10425</strain>
    </source>
</reference>
<dbReference type="InterPro" id="IPR012338">
    <property type="entry name" value="Beta-lactam/transpept-like"/>
</dbReference>
<dbReference type="PANTHER" id="PTHR43283">
    <property type="entry name" value="BETA-LACTAMASE-RELATED"/>
    <property type="match status" value="1"/>
</dbReference>
<gene>
    <name evidence="3" type="ORF">GCM10009539_64080</name>
</gene>
<dbReference type="RefSeq" id="WP_344652666.1">
    <property type="nucleotide sequence ID" value="NZ_BAAAGX010000028.1"/>
</dbReference>
<dbReference type="SUPFAM" id="SSF56601">
    <property type="entry name" value="beta-lactamase/transpeptidase-like"/>
    <property type="match status" value="1"/>
</dbReference>
<keyword evidence="4" id="KW-1185">Reference proteome</keyword>
<accession>A0ABN0V025</accession>
<dbReference type="EMBL" id="BAAAGX010000028">
    <property type="protein sequence ID" value="GAA0268271.1"/>
    <property type="molecule type" value="Genomic_DNA"/>
</dbReference>
<evidence type="ECO:0000256" key="1">
    <source>
        <dbReference type="SAM" id="MobiDB-lite"/>
    </source>
</evidence>
<dbReference type="Gene3D" id="3.40.710.10">
    <property type="entry name" value="DD-peptidase/beta-lactamase superfamily"/>
    <property type="match status" value="1"/>
</dbReference>
<dbReference type="Pfam" id="PF00144">
    <property type="entry name" value="Beta-lactamase"/>
    <property type="match status" value="1"/>
</dbReference>